<protein>
    <recommendedName>
        <fullName evidence="3">Lipoprotein</fullName>
    </recommendedName>
</protein>
<feature type="signal peptide" evidence="1">
    <location>
        <begin position="1"/>
        <end position="20"/>
    </location>
</feature>
<reference evidence="2" key="1">
    <citation type="submission" date="2019-11" db="EMBL/GenBank/DDBJ databases">
        <authorList>
            <person name="Feng L."/>
        </authorList>
    </citation>
    <scope>NUCLEOTIDE SEQUENCE</scope>
    <source>
        <strain evidence="2">BintestinalisLFYP9</strain>
    </source>
</reference>
<organism evidence="2">
    <name type="scientific">Bacteroides intestinalis</name>
    <dbReference type="NCBI Taxonomy" id="329854"/>
    <lineage>
        <taxon>Bacteria</taxon>
        <taxon>Pseudomonadati</taxon>
        <taxon>Bacteroidota</taxon>
        <taxon>Bacteroidia</taxon>
        <taxon>Bacteroidales</taxon>
        <taxon>Bacteroidaceae</taxon>
        <taxon>Bacteroides</taxon>
    </lineage>
</organism>
<sequence length="46" mass="5168">MKLKNISVCLFAGWMLMACSGNGYEKTGNGIINIMKQLMFLPWKSV</sequence>
<dbReference type="EMBL" id="CACRSU010000007">
    <property type="protein sequence ID" value="VYS80407.1"/>
    <property type="molecule type" value="Genomic_DNA"/>
</dbReference>
<evidence type="ECO:0000256" key="1">
    <source>
        <dbReference type="SAM" id="SignalP"/>
    </source>
</evidence>
<gene>
    <name evidence="2" type="ORF">BILFYP9_00643</name>
</gene>
<evidence type="ECO:0000313" key="2">
    <source>
        <dbReference type="EMBL" id="VYS80407.1"/>
    </source>
</evidence>
<dbReference type="PROSITE" id="PS51257">
    <property type="entry name" value="PROKAR_LIPOPROTEIN"/>
    <property type="match status" value="1"/>
</dbReference>
<evidence type="ECO:0008006" key="3">
    <source>
        <dbReference type="Google" id="ProtNLM"/>
    </source>
</evidence>
<dbReference type="RefSeq" id="WP_156148590.1">
    <property type="nucleotide sequence ID" value="NZ_BAABZC010000004.1"/>
</dbReference>
<proteinExistence type="predicted"/>
<accession>A0A6N2RHG4</accession>
<feature type="chain" id="PRO_5026717096" description="Lipoprotein" evidence="1">
    <location>
        <begin position="21"/>
        <end position="46"/>
    </location>
</feature>
<keyword evidence="1" id="KW-0732">Signal</keyword>
<dbReference type="AlphaFoldDB" id="A0A6N2RHG4"/>
<name>A0A6N2RHG4_9BACE</name>